<dbReference type="SMART" id="SM00893">
    <property type="entry name" value="ETF"/>
    <property type="match status" value="1"/>
</dbReference>
<dbReference type="EMBL" id="BJVK01000008">
    <property type="protein sequence ID" value="GEL28117.1"/>
    <property type="molecule type" value="Genomic_DNA"/>
</dbReference>
<dbReference type="InterPro" id="IPR014731">
    <property type="entry name" value="ETF_asu_C"/>
</dbReference>
<evidence type="ECO:0000313" key="3">
    <source>
        <dbReference type="EMBL" id="GEL28117.1"/>
    </source>
</evidence>
<dbReference type="Gene3D" id="3.40.50.1220">
    <property type="entry name" value="TPP-binding domain"/>
    <property type="match status" value="1"/>
</dbReference>
<feature type="binding site" evidence="2">
    <location>
        <begin position="238"/>
        <end position="239"/>
    </location>
    <ligand>
        <name>FAD</name>
        <dbReference type="ChEBI" id="CHEBI:57692"/>
    </ligand>
</feature>
<keyword evidence="4" id="KW-1185">Reference proteome</keyword>
<dbReference type="CDD" id="cd01715">
    <property type="entry name" value="ETF_alpha"/>
    <property type="match status" value="1"/>
</dbReference>
<evidence type="ECO:0000313" key="4">
    <source>
        <dbReference type="Proteomes" id="UP000321893"/>
    </source>
</evidence>
<dbReference type="AlphaFoldDB" id="A0A511DV29"/>
<dbReference type="Pfam" id="PF00766">
    <property type="entry name" value="ETF_alpha"/>
    <property type="match status" value="1"/>
</dbReference>
<dbReference type="PANTHER" id="PTHR43153">
    <property type="entry name" value="ELECTRON TRANSFER FLAVOPROTEIN ALPHA"/>
    <property type="match status" value="1"/>
</dbReference>
<sequence>MDNNEIWVYVEITGSKIEPTSLQLITKAKQIADGRKVVAVVPETSKTQAETIIKEYGPDRIESLVDDQFDEATDEELADALFQVTDQNRPNSLLFPATILGRSIAPRLQAKLQTGLTGDSLDIYYENDLLVQVKPTYGDNVMCDIVCPDKRPQMVTVRPNTFRAKKVNNSQTEIVQAEFTFHKNKNSKIIATDPIINSSSKLDDAKVVIALGRGAYSEKNIKLAQKLAAKLGGMVGVSRPLTDEAEFSHDDQIGIGGASLSADLLINLGISGAVQYTVGIKNAKKIVSVNIDKDAPIFDDSDFAYVGDVTDFLNALMNQVK</sequence>
<dbReference type="RefSeq" id="WP_054769211.1">
    <property type="nucleotide sequence ID" value="NZ_BJVK01000008.1"/>
</dbReference>
<dbReference type="GeneID" id="71566548"/>
<dbReference type="InterPro" id="IPR033947">
    <property type="entry name" value="ETF_alpha_N"/>
</dbReference>
<dbReference type="OrthoDB" id="9770286at2"/>
<proteinExistence type="inferred from homology"/>
<dbReference type="InterPro" id="IPR001308">
    <property type="entry name" value="ETF_a/FixB"/>
</dbReference>
<dbReference type="PANTHER" id="PTHR43153:SF1">
    <property type="entry name" value="ELECTRON TRANSFER FLAVOPROTEIN SUBUNIT ALPHA, MITOCHONDRIAL"/>
    <property type="match status" value="1"/>
</dbReference>
<dbReference type="PIRSF" id="PIRSF000089">
    <property type="entry name" value="Electra_flavoP_a"/>
    <property type="match status" value="1"/>
</dbReference>
<dbReference type="STRING" id="1423764.FC95_GL001117"/>
<accession>A0A511DV29</accession>
<feature type="binding site" evidence="2">
    <location>
        <position position="290"/>
    </location>
    <ligand>
        <name>FAD</name>
        <dbReference type="ChEBI" id="CHEBI:57692"/>
    </ligand>
</feature>
<evidence type="ECO:0000256" key="2">
    <source>
        <dbReference type="PIRSR" id="PIRSR000089-1"/>
    </source>
</evidence>
<dbReference type="InterPro" id="IPR014729">
    <property type="entry name" value="Rossmann-like_a/b/a_fold"/>
</dbReference>
<gene>
    <name evidence="3" type="primary">etfA</name>
    <name evidence="3" type="ORF">LKE01_09370</name>
</gene>
<dbReference type="Gene3D" id="3.40.50.620">
    <property type="entry name" value="HUPs"/>
    <property type="match status" value="1"/>
</dbReference>
<organism evidence="3 4">
    <name type="scientific">Lentilactobacillus kefiri</name>
    <name type="common">Lactobacillus kefiri</name>
    <dbReference type="NCBI Taxonomy" id="33962"/>
    <lineage>
        <taxon>Bacteria</taxon>
        <taxon>Bacillati</taxon>
        <taxon>Bacillota</taxon>
        <taxon>Bacilli</taxon>
        <taxon>Lactobacillales</taxon>
        <taxon>Lactobacillaceae</taxon>
        <taxon>Lentilactobacillus</taxon>
    </lineage>
</organism>
<dbReference type="InterPro" id="IPR014730">
    <property type="entry name" value="ETF_a/b_N"/>
</dbReference>
<comment type="similarity">
    <text evidence="1">Belongs to the ETF alpha-subunit/FixB family.</text>
</comment>
<keyword evidence="2" id="KW-0285">Flavoprotein</keyword>
<dbReference type="InterPro" id="IPR029035">
    <property type="entry name" value="DHS-like_NAD/FAD-binding_dom"/>
</dbReference>
<name>A0A511DV29_LENKE</name>
<dbReference type="GO" id="GO:0050660">
    <property type="term" value="F:flavin adenine dinucleotide binding"/>
    <property type="evidence" value="ECO:0007669"/>
    <property type="project" value="InterPro"/>
</dbReference>
<dbReference type="Proteomes" id="UP000321893">
    <property type="component" value="Unassembled WGS sequence"/>
</dbReference>
<dbReference type="Pfam" id="PF01012">
    <property type="entry name" value="ETF"/>
    <property type="match status" value="1"/>
</dbReference>
<keyword evidence="2" id="KW-0274">FAD</keyword>
<dbReference type="GO" id="GO:0009055">
    <property type="term" value="F:electron transfer activity"/>
    <property type="evidence" value="ECO:0007669"/>
    <property type="project" value="InterPro"/>
</dbReference>
<dbReference type="SUPFAM" id="SSF52467">
    <property type="entry name" value="DHS-like NAD/FAD-binding domain"/>
    <property type="match status" value="1"/>
</dbReference>
<protein>
    <submittedName>
        <fullName evidence="3">Electron transfer flavoprotein subunit alpha</fullName>
    </submittedName>
</protein>
<reference evidence="3" key="1">
    <citation type="submission" date="2019-07" db="EMBL/GenBank/DDBJ databases">
        <title>Whole genome shotgun sequence of Lactobacillus kefiri NBRC 15888.</title>
        <authorList>
            <person name="Hosoyama A."/>
            <person name="Uohara A."/>
            <person name="Ohji S."/>
            <person name="Ichikawa N."/>
        </authorList>
    </citation>
    <scope>NUCLEOTIDE SEQUENCE [LARGE SCALE GENOMIC DNA]</scope>
    <source>
        <strain evidence="3">NBRC 15888</strain>
    </source>
</reference>
<evidence type="ECO:0000256" key="1">
    <source>
        <dbReference type="ARBA" id="ARBA00005817"/>
    </source>
</evidence>
<dbReference type="SUPFAM" id="SSF52402">
    <property type="entry name" value="Adenine nucleotide alpha hydrolases-like"/>
    <property type="match status" value="1"/>
</dbReference>
<feature type="binding site" evidence="2">
    <location>
        <position position="213"/>
    </location>
    <ligand>
        <name>FAD</name>
        <dbReference type="ChEBI" id="CHEBI:57692"/>
    </ligand>
</feature>
<dbReference type="GO" id="GO:0033539">
    <property type="term" value="P:fatty acid beta-oxidation using acyl-CoA dehydrogenase"/>
    <property type="evidence" value="ECO:0007669"/>
    <property type="project" value="TreeGrafter"/>
</dbReference>
<comment type="cofactor">
    <cofactor evidence="2">
        <name>FAD</name>
        <dbReference type="ChEBI" id="CHEBI:57692"/>
    </cofactor>
    <text evidence="2">Binds 1 FAD per dimer.</text>
</comment>
<comment type="caution">
    <text evidence="3">The sequence shown here is derived from an EMBL/GenBank/DDBJ whole genome shotgun (WGS) entry which is preliminary data.</text>
</comment>